<evidence type="ECO:0000313" key="1">
    <source>
        <dbReference type="EMBL" id="KDD67599.1"/>
    </source>
</evidence>
<dbReference type="EMBL" id="AZQQ01000083">
    <property type="protein sequence ID" value="KDD67599.1"/>
    <property type="molecule type" value="Genomic_DNA"/>
</dbReference>
<proteinExistence type="predicted"/>
<gene>
    <name evidence="1" type="ORF">V466_18120</name>
</gene>
<reference evidence="1 2" key="1">
    <citation type="submission" date="2013-12" db="EMBL/GenBank/DDBJ databases">
        <authorList>
            <person name="Formusa P.A."/>
            <person name="Habash M."/>
            <person name="Lee H."/>
            <person name="Trevors J.T."/>
        </authorList>
    </citation>
    <scope>NUCLEOTIDE SEQUENCE [LARGE SCALE GENOMIC DNA]</scope>
    <source>
        <strain evidence="1 2">PD30</strain>
    </source>
</reference>
<organism evidence="1 2">
    <name type="scientific">Pseudomonas mandelii PD30</name>
    <dbReference type="NCBI Taxonomy" id="1419583"/>
    <lineage>
        <taxon>Bacteria</taxon>
        <taxon>Pseudomonadati</taxon>
        <taxon>Pseudomonadota</taxon>
        <taxon>Gammaproteobacteria</taxon>
        <taxon>Pseudomonadales</taxon>
        <taxon>Pseudomonadaceae</taxon>
        <taxon>Pseudomonas</taxon>
    </lineage>
</organism>
<dbReference type="AlphaFoldDB" id="A0A059L0S5"/>
<accession>A0A059L0S5</accession>
<dbReference type="RefSeq" id="WP_197281753.1">
    <property type="nucleotide sequence ID" value="NZ_AZQQ01000083.1"/>
</dbReference>
<dbReference type="eggNOG" id="ENOG5032DA0">
    <property type="taxonomic scope" value="Bacteria"/>
</dbReference>
<name>A0A059L0S5_9PSED</name>
<evidence type="ECO:0000313" key="2">
    <source>
        <dbReference type="Proteomes" id="UP000026739"/>
    </source>
</evidence>
<protein>
    <submittedName>
        <fullName evidence="1">Uncharacterized protein</fullName>
    </submittedName>
</protein>
<dbReference type="Proteomes" id="UP000026739">
    <property type="component" value="Unassembled WGS sequence"/>
</dbReference>
<sequence length="53" mass="6228">MNPTDNLIDFASYRKRKQAQQRARAMWEMYARNAGLQAFQWVQAAQATETRHA</sequence>
<comment type="caution">
    <text evidence="1">The sequence shown here is derived from an EMBL/GenBank/DDBJ whole genome shotgun (WGS) entry which is preliminary data.</text>
</comment>